<reference evidence="1 2" key="1">
    <citation type="submission" date="2019-08" db="EMBL/GenBank/DDBJ databases">
        <title>Bacillus genomes from the desert of Cuatro Cienegas, Coahuila.</title>
        <authorList>
            <person name="Olmedo-Alvarez G."/>
        </authorList>
    </citation>
    <scope>NUCLEOTIDE SEQUENCE [LARGE SCALE GENOMIC DNA]</scope>
    <source>
        <strain evidence="1 2">CH446_14T</strain>
    </source>
</reference>
<dbReference type="InterPro" id="IPR032585">
    <property type="entry name" value="DUF4912"/>
</dbReference>
<evidence type="ECO:0000313" key="2">
    <source>
        <dbReference type="Proteomes" id="UP000322139"/>
    </source>
</evidence>
<protein>
    <submittedName>
        <fullName evidence="1">DUF4912 domain-containing protein</fullName>
    </submittedName>
</protein>
<sequence>MRSLWGRRFSDNMKVIRRAGRAYNGRLAGRRCTMQSEIIRLREKGLSFRNIAKELGTTRGKVQYQWMKHLKETEEKEDEKEQKHSVTEAIRVPPDCRMEEEGIAAWQVEDGCIYSFWRTAAMKKTLAASYFEVHVSELEDAIRLYDITSIIFNGSNAHSFQEHLLAEGQNSSMFKNLAPDRSYCIEAGARIRGRFIPFMRSNSVQIPRNSSEQAGRLKEDLKAHENGSPPNWIEHVSTYSFYTNEKGGV</sequence>
<dbReference type="EMBL" id="VTER01000012">
    <property type="protein sequence ID" value="TYS44269.1"/>
    <property type="molecule type" value="Genomic_DNA"/>
</dbReference>
<evidence type="ECO:0000313" key="1">
    <source>
        <dbReference type="EMBL" id="TYS44269.1"/>
    </source>
</evidence>
<dbReference type="Gene3D" id="1.10.10.60">
    <property type="entry name" value="Homeodomain-like"/>
    <property type="match status" value="1"/>
</dbReference>
<accession>A0A5D4R0P3</accession>
<organism evidence="1 2">
    <name type="scientific">Bacillus infantis</name>
    <dbReference type="NCBI Taxonomy" id="324767"/>
    <lineage>
        <taxon>Bacteria</taxon>
        <taxon>Bacillati</taxon>
        <taxon>Bacillota</taxon>
        <taxon>Bacilli</taxon>
        <taxon>Bacillales</taxon>
        <taxon>Bacillaceae</taxon>
        <taxon>Bacillus</taxon>
    </lineage>
</organism>
<proteinExistence type="predicted"/>
<comment type="caution">
    <text evidence="1">The sequence shown here is derived from an EMBL/GenBank/DDBJ whole genome shotgun (WGS) entry which is preliminary data.</text>
</comment>
<dbReference type="AlphaFoldDB" id="A0A5D4R0P3"/>
<name>A0A5D4R0P3_9BACI</name>
<dbReference type="Proteomes" id="UP000322139">
    <property type="component" value="Unassembled WGS sequence"/>
</dbReference>
<dbReference type="Pfam" id="PF16258">
    <property type="entry name" value="DUF4912"/>
    <property type="match status" value="1"/>
</dbReference>
<gene>
    <name evidence="1" type="ORF">FZD51_20555</name>
</gene>